<protein>
    <submittedName>
        <fullName evidence="2">DUF3108 domain-containing protein</fullName>
    </submittedName>
</protein>
<feature type="chain" id="PRO_5018127374" evidence="1">
    <location>
        <begin position="30"/>
        <end position="259"/>
    </location>
</feature>
<comment type="caution">
    <text evidence="2">The sequence shown here is derived from an EMBL/GenBank/DDBJ whole genome shotgun (WGS) entry which is preliminary data.</text>
</comment>
<dbReference type="InterPro" id="IPR021457">
    <property type="entry name" value="DUF3108"/>
</dbReference>
<evidence type="ECO:0000313" key="2">
    <source>
        <dbReference type="EMBL" id="RNF86054.1"/>
    </source>
</evidence>
<keyword evidence="1" id="KW-0732">Signal</keyword>
<gene>
    <name evidence="2" type="ORF">EER27_01055</name>
</gene>
<sequence length="259" mass="27927">MTRIPFAAALFTASLVALVPLSNARAQSAAPAPAAAAAAAAPAAQSALEPFIASYSVFNEGKALGAATMQVVQQPSSRWRVDLNMRGTKGLLSLAGISAEQSTVFDTIGGGYRPLTQATVRGHLFGRKQTVGVYHWGNRSARWSGDVKETRRAPVALRAGDMSGLLINLAVIRDAEPGKSLHYRFVDDGRVREHNYVVANDMEDVAVGGLSFKAMRVSRVESGNEETVIWVASGVPTPIRMLQRENGRDTYDLRLLEYR</sequence>
<accession>A0A3M8T3E4</accession>
<dbReference type="RefSeq" id="WP_123086176.1">
    <property type="nucleotide sequence ID" value="NZ_RIBS01000001.1"/>
</dbReference>
<reference evidence="2 3" key="1">
    <citation type="submission" date="2018-11" db="EMBL/GenBank/DDBJ databases">
        <title>Lysobacter cryohumiis sp. nov., isolated from soil in the Tianshan Mountains, Xinjiang, China.</title>
        <authorList>
            <person name="Luo Y."/>
            <person name="Sheng H."/>
        </authorList>
    </citation>
    <scope>NUCLEOTIDE SEQUENCE [LARGE SCALE GENOMIC DNA]</scope>
    <source>
        <strain evidence="2 3">ZS60</strain>
    </source>
</reference>
<dbReference type="Proteomes" id="UP000267049">
    <property type="component" value="Unassembled WGS sequence"/>
</dbReference>
<organism evidence="2 3">
    <name type="scientific">Montanilutibacter psychrotolerans</name>
    <dbReference type="NCBI Taxonomy" id="1327343"/>
    <lineage>
        <taxon>Bacteria</taxon>
        <taxon>Pseudomonadati</taxon>
        <taxon>Pseudomonadota</taxon>
        <taxon>Gammaproteobacteria</taxon>
        <taxon>Lysobacterales</taxon>
        <taxon>Lysobacteraceae</taxon>
        <taxon>Montanilutibacter</taxon>
    </lineage>
</organism>
<dbReference type="OrthoDB" id="6007799at2"/>
<dbReference type="EMBL" id="RIBS01000001">
    <property type="protein sequence ID" value="RNF86054.1"/>
    <property type="molecule type" value="Genomic_DNA"/>
</dbReference>
<dbReference type="Pfam" id="PF11306">
    <property type="entry name" value="DUF3108"/>
    <property type="match status" value="1"/>
</dbReference>
<proteinExistence type="predicted"/>
<feature type="signal peptide" evidence="1">
    <location>
        <begin position="1"/>
        <end position="29"/>
    </location>
</feature>
<name>A0A3M8T3E4_9GAMM</name>
<evidence type="ECO:0000256" key="1">
    <source>
        <dbReference type="SAM" id="SignalP"/>
    </source>
</evidence>
<evidence type="ECO:0000313" key="3">
    <source>
        <dbReference type="Proteomes" id="UP000267049"/>
    </source>
</evidence>
<dbReference type="AlphaFoldDB" id="A0A3M8T3E4"/>
<keyword evidence="3" id="KW-1185">Reference proteome</keyword>